<evidence type="ECO:0000256" key="3">
    <source>
        <dbReference type="ARBA" id="ARBA00022801"/>
    </source>
</evidence>
<dbReference type="InterPro" id="IPR000330">
    <property type="entry name" value="SNF2_N"/>
</dbReference>
<dbReference type="Gene3D" id="3.40.50.300">
    <property type="entry name" value="P-loop containing nucleotide triphosphate hydrolases"/>
    <property type="match status" value="1"/>
</dbReference>
<evidence type="ECO:0000259" key="8">
    <source>
        <dbReference type="PROSITE" id="PS51194"/>
    </source>
</evidence>
<sequence>MEAEMNCVISAAPATSETFSSDVMLVDPGRKRKRDASKNLDLFSFPKLLQGLDTSKFGSVAEEIKALCARKLQLLRPDFVKGQKEECKRSLNLVDWQVGHLAYPKDTNIGDKNPSDDVTRLTTGASPIVVLSSDEEDSGDRRCSHKFQKEPADAPPIEDVVVQDFVEKKAQIDEVQNTNETNIGKDNDECAVPEDDMVAEGDNLHPFLEEKGNHESDIVVEIVGDLESESPNKKVGSLVPSSDIVIHESEYGSAENEMIAEDGLGDIWKEMKVALECSKDPFEDLETDEKVGEGEECDHSFVMKDDIGNVCRICGFIQKRIEDIIEFSYIKRRTTRTYMSETQNMTSKDSTNVILCGVKHGGEKLMATEIYAHPRHWKQMKPHQVEGFKFLCSNLITDNPGGCILAHAPGSGKTFMIISFMQSFLARFPHARPLIVLPKGILATWRKEFQTWQVEDIPLYDFYTSKAENRPQQLGLLKQWVEKKSILFLGYKQFSAVVCDNGTDKIAVECREILLKVPAILILDEGHTPRNEDTDVLQSLARVQTPLKVVLSGTLYQNHVKEVFNVLNLVRPKFMKFQTSRDVVKRIMCRVQISGVRKQLKAGSDSGFFDLVEHTLQQKDEDFKRKAAVIQDLREMTSNVLHYYKGDVLDELPGLSDFTLILNLTARQKSEVEKLRKLDKFKRNCVGSLVYVHPQLKLFSEKYPSSGERGSSFDDEKVESMLRKLNVREGVKAKFFLNILALCQSTDEKLLVFSQYILPLKFFEMLSMKVKGWSCDKEIFMITGDTTPEQREWSMEQFNCSADAKVFFGSIKACGEGISLVGASRILILDVHLNPSVTRQAVGRAFRPGQKRKVYTYRLVAADSPEEEDHDKCFNKDLISKMWFEWNENCKHKEFEMKPVDLSECGDPFMESQSLQEDIKVLYRRLELCI</sequence>
<dbReference type="InterPro" id="IPR044567">
    <property type="entry name" value="CLSY/DRD1"/>
</dbReference>
<evidence type="ECO:0000313" key="10">
    <source>
        <dbReference type="Proteomes" id="UP001163823"/>
    </source>
</evidence>
<dbReference type="EMBL" id="JARAOO010000002">
    <property type="protein sequence ID" value="KAJ7978494.1"/>
    <property type="molecule type" value="Genomic_DNA"/>
</dbReference>
<dbReference type="InterPro" id="IPR038718">
    <property type="entry name" value="SNF2-like_sf"/>
</dbReference>
<keyword evidence="6" id="KW-0539">Nucleus</keyword>
<dbReference type="GO" id="GO:0005524">
    <property type="term" value="F:ATP binding"/>
    <property type="evidence" value="ECO:0007669"/>
    <property type="project" value="UniProtKB-KW"/>
</dbReference>
<comment type="caution">
    <text evidence="9">The sequence shown here is derived from an EMBL/GenBank/DDBJ whole genome shotgun (WGS) entry which is preliminary data.</text>
</comment>
<organism evidence="9 10">
    <name type="scientific">Quillaja saponaria</name>
    <name type="common">Soap bark tree</name>
    <dbReference type="NCBI Taxonomy" id="32244"/>
    <lineage>
        <taxon>Eukaryota</taxon>
        <taxon>Viridiplantae</taxon>
        <taxon>Streptophyta</taxon>
        <taxon>Embryophyta</taxon>
        <taxon>Tracheophyta</taxon>
        <taxon>Spermatophyta</taxon>
        <taxon>Magnoliopsida</taxon>
        <taxon>eudicotyledons</taxon>
        <taxon>Gunneridae</taxon>
        <taxon>Pentapetalae</taxon>
        <taxon>rosids</taxon>
        <taxon>fabids</taxon>
        <taxon>Fabales</taxon>
        <taxon>Quillajaceae</taxon>
        <taxon>Quillaja</taxon>
    </lineage>
</organism>
<dbReference type="PANTHER" id="PTHR45821:SF1">
    <property type="entry name" value="ATP-DEPENDENT HELICASE FAMILY PROTEIN-RELATED"/>
    <property type="match status" value="1"/>
</dbReference>
<dbReference type="Gene3D" id="3.40.50.10810">
    <property type="entry name" value="Tandem AAA-ATPase domain"/>
    <property type="match status" value="1"/>
</dbReference>
<dbReference type="GO" id="GO:0004386">
    <property type="term" value="F:helicase activity"/>
    <property type="evidence" value="ECO:0007669"/>
    <property type="project" value="UniProtKB-KW"/>
</dbReference>
<keyword evidence="10" id="KW-1185">Reference proteome</keyword>
<keyword evidence="5" id="KW-0067">ATP-binding</keyword>
<keyword evidence="4" id="KW-0347">Helicase</keyword>
<evidence type="ECO:0000256" key="5">
    <source>
        <dbReference type="ARBA" id="ARBA00022840"/>
    </source>
</evidence>
<dbReference type="InterPro" id="IPR049730">
    <property type="entry name" value="SNF2/RAD54-like_C"/>
</dbReference>
<evidence type="ECO:0000256" key="1">
    <source>
        <dbReference type="ARBA" id="ARBA00004123"/>
    </source>
</evidence>
<protein>
    <submittedName>
        <fullName evidence="9">Protein CHROMATIN REMODELING 35-like</fullName>
    </submittedName>
</protein>
<evidence type="ECO:0000256" key="2">
    <source>
        <dbReference type="ARBA" id="ARBA00022741"/>
    </source>
</evidence>
<dbReference type="GO" id="GO:0005634">
    <property type="term" value="C:nucleus"/>
    <property type="evidence" value="ECO:0007669"/>
    <property type="project" value="UniProtKB-SubCell"/>
</dbReference>
<dbReference type="Proteomes" id="UP001163823">
    <property type="component" value="Chromosome 2"/>
</dbReference>
<accession>A0AAD7QBZ8</accession>
<dbReference type="SMART" id="SM00490">
    <property type="entry name" value="HELICc"/>
    <property type="match status" value="1"/>
</dbReference>
<feature type="domain" description="Helicase ATP-binding" evidence="7">
    <location>
        <begin position="394"/>
        <end position="573"/>
    </location>
</feature>
<keyword evidence="3" id="KW-0378">Hydrolase</keyword>
<evidence type="ECO:0000259" key="7">
    <source>
        <dbReference type="PROSITE" id="PS51192"/>
    </source>
</evidence>
<dbReference type="InterPro" id="IPR027417">
    <property type="entry name" value="P-loop_NTPase"/>
</dbReference>
<dbReference type="CDD" id="cd18793">
    <property type="entry name" value="SF2_C_SNF"/>
    <property type="match status" value="1"/>
</dbReference>
<gene>
    <name evidence="9" type="ORF">O6P43_002011</name>
</gene>
<evidence type="ECO:0000313" key="9">
    <source>
        <dbReference type="EMBL" id="KAJ7978494.1"/>
    </source>
</evidence>
<dbReference type="Pfam" id="PF00271">
    <property type="entry name" value="Helicase_C"/>
    <property type="match status" value="1"/>
</dbReference>
<dbReference type="GO" id="GO:0016787">
    <property type="term" value="F:hydrolase activity"/>
    <property type="evidence" value="ECO:0007669"/>
    <property type="project" value="UniProtKB-KW"/>
</dbReference>
<dbReference type="InterPro" id="IPR001650">
    <property type="entry name" value="Helicase_C-like"/>
</dbReference>
<name>A0AAD7QBZ8_QUISA</name>
<dbReference type="SUPFAM" id="SSF52540">
    <property type="entry name" value="P-loop containing nucleoside triphosphate hydrolases"/>
    <property type="match status" value="2"/>
</dbReference>
<comment type="subcellular location">
    <subcellularLocation>
        <location evidence="1">Nucleus</location>
    </subcellularLocation>
</comment>
<dbReference type="AlphaFoldDB" id="A0AAD7QBZ8"/>
<dbReference type="Pfam" id="PF00176">
    <property type="entry name" value="SNF2-rel_dom"/>
    <property type="match status" value="1"/>
</dbReference>
<evidence type="ECO:0000256" key="6">
    <source>
        <dbReference type="ARBA" id="ARBA00023242"/>
    </source>
</evidence>
<dbReference type="PROSITE" id="PS51192">
    <property type="entry name" value="HELICASE_ATP_BIND_1"/>
    <property type="match status" value="1"/>
</dbReference>
<dbReference type="GO" id="GO:0080188">
    <property type="term" value="P:gene silencing by siRNA-directed DNA methylation"/>
    <property type="evidence" value="ECO:0007669"/>
    <property type="project" value="InterPro"/>
</dbReference>
<dbReference type="InterPro" id="IPR014001">
    <property type="entry name" value="Helicase_ATP-bd"/>
</dbReference>
<proteinExistence type="predicted"/>
<feature type="domain" description="Helicase C-terminal" evidence="8">
    <location>
        <begin position="735"/>
        <end position="903"/>
    </location>
</feature>
<dbReference type="PANTHER" id="PTHR45821">
    <property type="entry name" value="SNF2 DOMAIN-CONTAINING PROTEIN CLASSY 2-RELATED"/>
    <property type="match status" value="1"/>
</dbReference>
<dbReference type="PROSITE" id="PS51194">
    <property type="entry name" value="HELICASE_CTER"/>
    <property type="match status" value="1"/>
</dbReference>
<evidence type="ECO:0000256" key="4">
    <source>
        <dbReference type="ARBA" id="ARBA00022806"/>
    </source>
</evidence>
<keyword evidence="2" id="KW-0547">Nucleotide-binding</keyword>
<reference evidence="9" key="1">
    <citation type="journal article" date="2023" name="Science">
        <title>Elucidation of the pathway for biosynthesis of saponin adjuvants from the soapbark tree.</title>
        <authorList>
            <person name="Reed J."/>
            <person name="Orme A."/>
            <person name="El-Demerdash A."/>
            <person name="Owen C."/>
            <person name="Martin L.B.B."/>
            <person name="Misra R.C."/>
            <person name="Kikuchi S."/>
            <person name="Rejzek M."/>
            <person name="Martin A.C."/>
            <person name="Harkess A."/>
            <person name="Leebens-Mack J."/>
            <person name="Louveau T."/>
            <person name="Stephenson M.J."/>
            <person name="Osbourn A."/>
        </authorList>
    </citation>
    <scope>NUCLEOTIDE SEQUENCE</scope>
    <source>
        <strain evidence="9">S10</strain>
    </source>
</reference>
<dbReference type="SMART" id="SM00487">
    <property type="entry name" value="DEXDc"/>
    <property type="match status" value="1"/>
</dbReference>